<keyword evidence="4" id="KW-1185">Reference proteome</keyword>
<evidence type="ECO:0000256" key="1">
    <source>
        <dbReference type="SAM" id="MobiDB-lite"/>
    </source>
</evidence>
<evidence type="ECO:0000313" key="4">
    <source>
        <dbReference type="Proteomes" id="UP000643405"/>
    </source>
</evidence>
<feature type="signal peptide" evidence="2">
    <location>
        <begin position="1"/>
        <end position="19"/>
    </location>
</feature>
<proteinExistence type="predicted"/>
<dbReference type="EMBL" id="JACVVX010000006">
    <property type="protein sequence ID" value="MBD0416584.1"/>
    <property type="molecule type" value="Genomic_DNA"/>
</dbReference>
<accession>A0A8J6PKD9</accession>
<gene>
    <name evidence="3" type="primary">bcsN</name>
    <name evidence="3" type="ORF">ICI42_18180</name>
</gene>
<dbReference type="AlphaFoldDB" id="A0A8J6PKD9"/>
<keyword evidence="2" id="KW-0732">Signal</keyword>
<name>A0A8J6PKD9_9HYPH</name>
<comment type="caution">
    <text evidence="3">The sequence shown here is derived from an EMBL/GenBank/DDBJ whole genome shotgun (WGS) entry which is preliminary data.</text>
</comment>
<feature type="compositionally biased region" description="Polar residues" evidence="1">
    <location>
        <begin position="227"/>
        <end position="239"/>
    </location>
</feature>
<sequence length="332" mass="34612">MRKNRLALLSLLIPLAACASPVRLENPSPLRTVEPENAFAIPSAGGPAISGVLERAYSNAIQQDILLATSARTPGQNMLRVQFFGPVDSNVAGQTALRPGFLAPSNISSEMRAVLPGIPMQRSPFYVQNQYGPFGYAVGRSSAGDNCFYGWQRITSTGAAQTWVGNKGSIQIRLRLCQTGATEEQLLQSMYGFTVRSYFRDGNWNPFGEPASPSETLGRSGEPIYPTSATRFETVSPTPTVDPAPPPARARRAAPAPAAVETGPVRPGPLPAPVGPMVPPPPPLVGTNAEASPAATPQATVPASGRATIPGGVAIPPPPNCPPGGETSASCP</sequence>
<protein>
    <submittedName>
        <fullName evidence="3">Cellulose biosynthesis protein BcsN</fullName>
    </submittedName>
</protein>
<dbReference type="RefSeq" id="WP_188166024.1">
    <property type="nucleotide sequence ID" value="NZ_JACVVX010000006.1"/>
</dbReference>
<organism evidence="3 4">
    <name type="scientific">Oryzicola mucosus</name>
    <dbReference type="NCBI Taxonomy" id="2767425"/>
    <lineage>
        <taxon>Bacteria</taxon>
        <taxon>Pseudomonadati</taxon>
        <taxon>Pseudomonadota</taxon>
        <taxon>Alphaproteobacteria</taxon>
        <taxon>Hyphomicrobiales</taxon>
        <taxon>Phyllobacteriaceae</taxon>
        <taxon>Oryzicola</taxon>
    </lineage>
</organism>
<feature type="compositionally biased region" description="Pro residues" evidence="1">
    <location>
        <begin position="266"/>
        <end position="284"/>
    </location>
</feature>
<feature type="compositionally biased region" description="Low complexity" evidence="1">
    <location>
        <begin position="253"/>
        <end position="265"/>
    </location>
</feature>
<feature type="region of interest" description="Disordered" evidence="1">
    <location>
        <begin position="207"/>
        <end position="332"/>
    </location>
</feature>
<dbReference type="Proteomes" id="UP000643405">
    <property type="component" value="Unassembled WGS sequence"/>
</dbReference>
<evidence type="ECO:0000256" key="2">
    <source>
        <dbReference type="SAM" id="SignalP"/>
    </source>
</evidence>
<reference evidence="3" key="1">
    <citation type="submission" date="2020-09" db="EMBL/GenBank/DDBJ databases">
        <title>Genome seq and assembly of Tianweitania sp.</title>
        <authorList>
            <person name="Chhetri G."/>
        </authorList>
    </citation>
    <scope>NUCLEOTIDE SEQUENCE</scope>
    <source>
        <strain evidence="3">Rool2</strain>
    </source>
</reference>
<dbReference type="Pfam" id="PF17038">
    <property type="entry name" value="CBP_BcsN"/>
    <property type="match status" value="1"/>
</dbReference>
<dbReference type="InterPro" id="IPR031482">
    <property type="entry name" value="CBP_BcsN"/>
</dbReference>
<evidence type="ECO:0000313" key="3">
    <source>
        <dbReference type="EMBL" id="MBD0416584.1"/>
    </source>
</evidence>
<feature type="chain" id="PRO_5035294712" evidence="2">
    <location>
        <begin position="20"/>
        <end position="332"/>
    </location>
</feature>